<sequence length="323" mass="35629">MREQPGFFVSCPAFGVVTLKSSPLPQSCPGFLEPPPEVLSGVPLLPMFCPDLLGLSSPSPTPVPPRPLDSSPTPSVPSHRPPQPRFPPRPSGTSPAAGPFREAPLGNGAAPRPGRTFRKPREACRETPVRPAAERTGPGARPASPRPPAAPRATPAVRALEVQAPTGMKLLFAFLLFMGWPHGDIDPEAWTYNLKCYDCWVTNTFYCSNIRVCPYEIRRCLTISSRYDERELFVYKNCTNNCTFVHPSQQPPEAPRRKYFRSNSFYFVHCCNSMTCNEGGISNLERDILPEMTVEEELEGTVRLGQSTFFLSFASIAVSNTLT</sequence>
<dbReference type="InterPro" id="IPR045860">
    <property type="entry name" value="Snake_toxin-like_sf"/>
</dbReference>
<dbReference type="AlphaFoldDB" id="A0A8B8S1X2"/>
<dbReference type="PANTHER" id="PTHR15049">
    <property type="entry name" value="GLYCOSYL-PHOSPHATIDYLINOSITOL-ANCHORED MOLECULE-LIKE PROTEIN-RELATED"/>
    <property type="match status" value="1"/>
</dbReference>
<gene>
    <name evidence="4" type="primary">LOC102518865</name>
</gene>
<dbReference type="Proteomes" id="UP000694856">
    <property type="component" value="Chromosome 25"/>
</dbReference>
<feature type="domain" description="UPAR/Ly6" evidence="2">
    <location>
        <begin position="194"/>
        <end position="289"/>
    </location>
</feature>
<evidence type="ECO:0000256" key="1">
    <source>
        <dbReference type="SAM" id="MobiDB-lite"/>
    </source>
</evidence>
<keyword evidence="3" id="KW-1185">Reference proteome</keyword>
<dbReference type="InterPro" id="IPR016054">
    <property type="entry name" value="LY6_UPA_recep-like"/>
</dbReference>
<dbReference type="SUPFAM" id="SSF57302">
    <property type="entry name" value="Snake toxin-like"/>
    <property type="match status" value="1"/>
</dbReference>
<dbReference type="InterPro" id="IPR052874">
    <property type="entry name" value="Sperm-ZP_regulatory"/>
</dbReference>
<dbReference type="SMART" id="SM00134">
    <property type="entry name" value="LU"/>
    <property type="match status" value="1"/>
</dbReference>
<feature type="region of interest" description="Disordered" evidence="1">
    <location>
        <begin position="56"/>
        <end position="155"/>
    </location>
</feature>
<feature type="compositionally biased region" description="Pro residues" evidence="1">
    <location>
        <begin position="79"/>
        <end position="90"/>
    </location>
</feature>
<evidence type="ECO:0000313" key="3">
    <source>
        <dbReference type="Proteomes" id="UP000694856"/>
    </source>
</evidence>
<evidence type="ECO:0000259" key="2">
    <source>
        <dbReference type="SMART" id="SM00134"/>
    </source>
</evidence>
<dbReference type="GeneID" id="102518865"/>
<dbReference type="Gene3D" id="2.10.60.10">
    <property type="entry name" value="CD59"/>
    <property type="match status" value="1"/>
</dbReference>
<protein>
    <submittedName>
        <fullName evidence="4">Uncharacterized protein LOC102518865 isoform X1</fullName>
    </submittedName>
</protein>
<dbReference type="CDD" id="cd23555">
    <property type="entry name" value="TFP_LU_ECD_GML"/>
    <property type="match status" value="1"/>
</dbReference>
<dbReference type="RefSeq" id="XP_032323647.1">
    <property type="nucleotide sequence ID" value="XM_032467756.1"/>
</dbReference>
<accession>A0A8B8S1X2</accession>
<proteinExistence type="predicted"/>
<name>A0A8B8S1X2_CAMFR</name>
<dbReference type="PANTHER" id="PTHR15049:SF2">
    <property type="entry name" value="GLYCOSYL-PHOSPHATIDYLINOSITOL-ANCHORED MOLECULE-LIKE PROTEIN"/>
    <property type="match status" value="1"/>
</dbReference>
<organism evidence="3 4">
    <name type="scientific">Camelus ferus</name>
    <name type="common">Wild bactrian camel</name>
    <name type="synonym">Camelus bactrianus ferus</name>
    <dbReference type="NCBI Taxonomy" id="419612"/>
    <lineage>
        <taxon>Eukaryota</taxon>
        <taxon>Metazoa</taxon>
        <taxon>Chordata</taxon>
        <taxon>Craniata</taxon>
        <taxon>Vertebrata</taxon>
        <taxon>Euteleostomi</taxon>
        <taxon>Mammalia</taxon>
        <taxon>Eutheria</taxon>
        <taxon>Laurasiatheria</taxon>
        <taxon>Artiodactyla</taxon>
        <taxon>Tylopoda</taxon>
        <taxon>Camelidae</taxon>
        <taxon>Camelus</taxon>
    </lineage>
</organism>
<reference evidence="4" key="1">
    <citation type="submission" date="2025-08" db="UniProtKB">
        <authorList>
            <consortium name="RefSeq"/>
        </authorList>
    </citation>
    <scope>IDENTIFICATION</scope>
    <source>
        <tissue evidence="4">Ear skin</tissue>
    </source>
</reference>
<feature type="compositionally biased region" description="Basic and acidic residues" evidence="1">
    <location>
        <begin position="119"/>
        <end position="128"/>
    </location>
</feature>
<evidence type="ECO:0000313" key="4">
    <source>
        <dbReference type="RefSeq" id="XP_032323647.1"/>
    </source>
</evidence>
<dbReference type="KEGG" id="cfr:102518865"/>